<organism evidence="25 26">
    <name type="scientific">Venturia inaequalis</name>
    <name type="common">Apple scab fungus</name>
    <dbReference type="NCBI Taxonomy" id="5025"/>
    <lineage>
        <taxon>Eukaryota</taxon>
        <taxon>Fungi</taxon>
        <taxon>Dikarya</taxon>
        <taxon>Ascomycota</taxon>
        <taxon>Pezizomycotina</taxon>
        <taxon>Dothideomycetes</taxon>
        <taxon>Pleosporomycetidae</taxon>
        <taxon>Venturiales</taxon>
        <taxon>Venturiaceae</taxon>
        <taxon>Venturia</taxon>
    </lineage>
</organism>
<keyword evidence="10" id="KW-0492">Microsome</keyword>
<comment type="pathway">
    <text evidence="16">Steroid metabolism; ergosterol biosynthesis.</text>
</comment>
<dbReference type="Pfam" id="PF01134">
    <property type="entry name" value="GIDA"/>
    <property type="match status" value="1"/>
</dbReference>
<evidence type="ECO:0000256" key="6">
    <source>
        <dbReference type="ARBA" id="ARBA00022630"/>
    </source>
</evidence>
<sequence length="1022" mass="113285">MILDSPSPSLSSISSHFEDEKEERRRLHHDAEVVIIGAGVVGCVLAVALSNQGRSVILLENSLKEPNRIVGELLQAGGVETLKRLGLGHCLEEIDAITVTGYDVIYHGEEVEIRYPKPPGAEDSARPTGKSFHHGRFVQKLREAAMRAENVTVVETTATELIKNGYTGQVLGVECKTKGEKDYYFGHLTVVCDGYASKFRKEYNRHSPVVRSKFYALELIDADLPLPNSGHVILGDGSPCLLYQIGTHETRALIDVPTDCPTASPAVGGIKNHLRTVVLPTLPESVKPSFEAAMEQQVRSMPNSWLPPVTNKTPGMIMVGDAMNMRHPLTGGGMTVGINDVALLTELLSPELCPRLDDTTTVLKQMKSFHWKRKDISSVINILAQALYSLFAANNANLKALQIGCFRYFQIGGNCVDGPVGLLAGIIRNPFVLFYHFFAVAFYAIWIQATMVNPIFAPFTLVFGGLSIIWTAICVIGPYIDFENERLPVFGNPSTHSAFRSEESESESERSSAPWSPPAWRKGSSGWLRQHRFPPPGASLSHSASPLYESAGEGDDTILPANVPLPASPPKQTPADNSPGASPEYERREYPQPFGGGYPARDKDRDNSMPPQEQTGSYIRFAMRAEVQHGTDPYTSMFAWIRETYKARTRTTGTTLQSLLVAFIAWTLLKSVFRPPTPLPTPDLLKATQIARTFEPLIHYSENGVQQISDLQETSVAIWDLGESIRSTNMTSAPIIVSELDDLSESMKTLAIQLTSFFANVDGDVDGILIVMEWAKRRLQTIEPAASSTSMTSALDNVHNLLSRVGILESADGPTILGRIVKEVLGETPSQRNAVTLRRTFDEFLTVLEESINNELMHSIKLFGLFERIDHQFLNLQRSVIRETDQQEHEEDVLLGSLWARVIGTRASSLKKFDKNKQLLINVRQRTVQNKGILLDHNGKLLQLKSNLEVLRKKLVSPLVRSNDSNVLSVEEQIAGLDDTYAHLKNVRERQKQKTLEMLYSSGSRRIAIKAEEHHEIASGRR</sequence>
<dbReference type="AlphaFoldDB" id="A0A8H3ZHT5"/>
<evidence type="ECO:0000256" key="20">
    <source>
        <dbReference type="ARBA" id="ARBA00081105"/>
    </source>
</evidence>
<dbReference type="GO" id="GO:0005789">
    <property type="term" value="C:endoplasmic reticulum membrane"/>
    <property type="evidence" value="ECO:0007669"/>
    <property type="project" value="UniProtKB-SubCell"/>
</dbReference>
<feature type="region of interest" description="Disordered" evidence="21">
    <location>
        <begin position="498"/>
        <end position="519"/>
    </location>
</feature>
<evidence type="ECO:0000256" key="15">
    <source>
        <dbReference type="ARBA" id="ARBA00023221"/>
    </source>
</evidence>
<keyword evidence="11" id="KW-0444">Lipid biosynthesis</keyword>
<keyword evidence="14 22" id="KW-0472">Membrane</keyword>
<dbReference type="InterPro" id="IPR013698">
    <property type="entry name" value="Squalene_epoxidase"/>
</dbReference>
<feature type="transmembrane region" description="Helical" evidence="22">
    <location>
        <begin position="455"/>
        <end position="480"/>
    </location>
</feature>
<comment type="subcellular location">
    <subcellularLocation>
        <location evidence="3">Endoplasmic reticulum membrane</location>
        <topology evidence="3">Multi-pass membrane protein</topology>
    </subcellularLocation>
    <subcellularLocation>
        <location evidence="2">Microsome membrane</location>
        <topology evidence="2">Multi-pass membrane protein</topology>
    </subcellularLocation>
</comment>
<keyword evidence="8" id="KW-0256">Endoplasmic reticulum</keyword>
<evidence type="ECO:0000259" key="24">
    <source>
        <dbReference type="Pfam" id="PF08491"/>
    </source>
</evidence>
<name>A0A8H3ZHT5_VENIN</name>
<feature type="domain" description="Squalene epoxidase" evidence="24">
    <location>
        <begin position="186"/>
        <end position="452"/>
    </location>
</feature>
<dbReference type="PANTHER" id="PTHR10835:SF0">
    <property type="entry name" value="SQUALENE MONOOXYGENASE"/>
    <property type="match status" value="1"/>
</dbReference>
<dbReference type="SUPFAM" id="SSF51905">
    <property type="entry name" value="FAD/NAD(P)-binding domain"/>
    <property type="match status" value="1"/>
</dbReference>
<dbReference type="InterPro" id="IPR036188">
    <property type="entry name" value="FAD/NAD-bd_sf"/>
</dbReference>
<evidence type="ECO:0000256" key="18">
    <source>
        <dbReference type="ARBA" id="ARBA00070793"/>
    </source>
</evidence>
<evidence type="ECO:0000313" key="26">
    <source>
        <dbReference type="Proteomes" id="UP000490939"/>
    </source>
</evidence>
<evidence type="ECO:0000256" key="4">
    <source>
        <dbReference type="ARBA" id="ARBA00008802"/>
    </source>
</evidence>
<evidence type="ECO:0000313" key="25">
    <source>
        <dbReference type="EMBL" id="KAE9993927.1"/>
    </source>
</evidence>
<evidence type="ECO:0000256" key="21">
    <source>
        <dbReference type="SAM" id="MobiDB-lite"/>
    </source>
</evidence>
<protein>
    <recommendedName>
        <fullName evidence="18">Squalene epoxidase ERG1</fullName>
        <ecNumber evidence="5">1.14.14.17</ecNumber>
    </recommendedName>
    <alternativeName>
        <fullName evidence="17">Squalene epoxidase erg1</fullName>
    </alternativeName>
    <alternativeName>
        <fullName evidence="19 20">Squalene monooxygenase ERG1</fullName>
    </alternativeName>
</protein>
<dbReference type="InterPro" id="IPR040131">
    <property type="entry name" value="MnmG_N"/>
</dbReference>
<reference evidence="25 26" key="1">
    <citation type="submission" date="2019-07" db="EMBL/GenBank/DDBJ databases">
        <title>Venturia inaequalis Genome Resource.</title>
        <authorList>
            <person name="Lichtner F.J."/>
        </authorList>
    </citation>
    <scope>NUCLEOTIDE SEQUENCE [LARGE SCALE GENOMIC DNA]</scope>
    <source>
        <strain evidence="25 26">DMI_063113</strain>
    </source>
</reference>
<evidence type="ECO:0000256" key="16">
    <source>
        <dbReference type="ARBA" id="ARBA00029435"/>
    </source>
</evidence>
<evidence type="ECO:0000256" key="5">
    <source>
        <dbReference type="ARBA" id="ARBA00012312"/>
    </source>
</evidence>
<comment type="similarity">
    <text evidence="4">Belongs to the squalene monooxygenase family.</text>
</comment>
<evidence type="ECO:0000256" key="8">
    <source>
        <dbReference type="ARBA" id="ARBA00022824"/>
    </source>
</evidence>
<keyword evidence="15" id="KW-0753">Steroid metabolism</keyword>
<evidence type="ECO:0000256" key="2">
    <source>
        <dbReference type="ARBA" id="ARBA00004154"/>
    </source>
</evidence>
<evidence type="ECO:0000256" key="13">
    <source>
        <dbReference type="ARBA" id="ARBA00023002"/>
    </source>
</evidence>
<evidence type="ECO:0000256" key="12">
    <source>
        <dbReference type="ARBA" id="ARBA00022989"/>
    </source>
</evidence>
<evidence type="ECO:0000259" key="23">
    <source>
        <dbReference type="Pfam" id="PF01134"/>
    </source>
</evidence>
<dbReference type="Pfam" id="PF08491">
    <property type="entry name" value="SE"/>
    <property type="match status" value="1"/>
</dbReference>
<evidence type="ECO:0000256" key="22">
    <source>
        <dbReference type="SAM" id="Phobius"/>
    </source>
</evidence>
<dbReference type="Gene3D" id="3.50.50.60">
    <property type="entry name" value="FAD/NAD(P)-binding domain"/>
    <property type="match status" value="1"/>
</dbReference>
<keyword evidence="6" id="KW-0285">Flavoprotein</keyword>
<keyword evidence="11" id="KW-0443">Lipid metabolism</keyword>
<keyword evidence="12 22" id="KW-1133">Transmembrane helix</keyword>
<dbReference type="PANTHER" id="PTHR10835">
    <property type="entry name" value="SQUALENE MONOOXYGENASE"/>
    <property type="match status" value="1"/>
</dbReference>
<evidence type="ECO:0000256" key="10">
    <source>
        <dbReference type="ARBA" id="ARBA00022848"/>
    </source>
</evidence>
<evidence type="ECO:0000256" key="7">
    <source>
        <dbReference type="ARBA" id="ARBA00022692"/>
    </source>
</evidence>
<accession>A0A8H3ZHT5</accession>
<gene>
    <name evidence="25" type="ORF">EG327_002551</name>
</gene>
<evidence type="ECO:0000256" key="19">
    <source>
        <dbReference type="ARBA" id="ARBA00080528"/>
    </source>
</evidence>
<proteinExistence type="inferred from homology"/>
<feature type="compositionally biased region" description="Basic and acidic residues" evidence="21">
    <location>
        <begin position="499"/>
        <end position="510"/>
    </location>
</feature>
<dbReference type="Proteomes" id="UP000490939">
    <property type="component" value="Unassembled WGS sequence"/>
</dbReference>
<evidence type="ECO:0000256" key="14">
    <source>
        <dbReference type="ARBA" id="ARBA00023136"/>
    </source>
</evidence>
<keyword evidence="9" id="KW-0274">FAD</keyword>
<comment type="cofactor">
    <cofactor evidence="1">
        <name>FAD</name>
        <dbReference type="ChEBI" id="CHEBI:57692"/>
    </cofactor>
</comment>
<feature type="transmembrane region" description="Helical" evidence="22">
    <location>
        <begin position="431"/>
        <end position="449"/>
    </location>
</feature>
<evidence type="ECO:0000256" key="3">
    <source>
        <dbReference type="ARBA" id="ARBA00004477"/>
    </source>
</evidence>
<feature type="domain" description="MnmG N-terminal" evidence="23">
    <location>
        <begin position="33"/>
        <end position="178"/>
    </location>
</feature>
<dbReference type="GO" id="GO:0004506">
    <property type="term" value="F:squalene monooxygenase activity"/>
    <property type="evidence" value="ECO:0007669"/>
    <property type="project" value="UniProtKB-EC"/>
</dbReference>
<dbReference type="EMBL" id="WNWR01000018">
    <property type="protein sequence ID" value="KAE9993927.1"/>
    <property type="molecule type" value="Genomic_DNA"/>
</dbReference>
<feature type="region of interest" description="Disordered" evidence="21">
    <location>
        <begin position="531"/>
        <end position="613"/>
    </location>
</feature>
<dbReference type="GO" id="GO:0050660">
    <property type="term" value="F:flavin adenine dinucleotide binding"/>
    <property type="evidence" value="ECO:0007669"/>
    <property type="project" value="InterPro"/>
</dbReference>
<evidence type="ECO:0000256" key="1">
    <source>
        <dbReference type="ARBA" id="ARBA00001974"/>
    </source>
</evidence>
<keyword evidence="11" id="KW-0752">Steroid biosynthesis</keyword>
<dbReference type="GO" id="GO:0006696">
    <property type="term" value="P:ergosterol biosynthetic process"/>
    <property type="evidence" value="ECO:0007669"/>
    <property type="project" value="TreeGrafter"/>
</dbReference>
<evidence type="ECO:0000256" key="11">
    <source>
        <dbReference type="ARBA" id="ARBA00022955"/>
    </source>
</evidence>
<dbReference type="FunFam" id="3.50.50.60:FF:000166">
    <property type="entry name" value="Squalene monooxygenase Erg1"/>
    <property type="match status" value="1"/>
</dbReference>
<evidence type="ECO:0000256" key="9">
    <source>
        <dbReference type="ARBA" id="ARBA00022827"/>
    </source>
</evidence>
<evidence type="ECO:0000256" key="17">
    <source>
        <dbReference type="ARBA" id="ARBA00070252"/>
    </source>
</evidence>
<dbReference type="PRINTS" id="PR00420">
    <property type="entry name" value="RNGMNOXGNASE"/>
</dbReference>
<keyword evidence="13" id="KW-0560">Oxidoreductase</keyword>
<keyword evidence="26" id="KW-1185">Reference proteome</keyword>
<dbReference type="InterPro" id="IPR040125">
    <property type="entry name" value="Squalene_monox"/>
</dbReference>
<dbReference type="EC" id="1.14.14.17" evidence="5"/>
<keyword evidence="7 22" id="KW-0812">Transmembrane</keyword>
<comment type="caution">
    <text evidence="25">The sequence shown here is derived from an EMBL/GenBank/DDBJ whole genome shotgun (WGS) entry which is preliminary data.</text>
</comment>